<gene>
    <name evidence="1" type="ORF">NDU88_002416</name>
</gene>
<dbReference type="AlphaFoldDB" id="A0AAV7PAT3"/>
<organism evidence="1 2">
    <name type="scientific">Pleurodeles waltl</name>
    <name type="common">Iberian ribbed newt</name>
    <dbReference type="NCBI Taxonomy" id="8319"/>
    <lineage>
        <taxon>Eukaryota</taxon>
        <taxon>Metazoa</taxon>
        <taxon>Chordata</taxon>
        <taxon>Craniata</taxon>
        <taxon>Vertebrata</taxon>
        <taxon>Euteleostomi</taxon>
        <taxon>Amphibia</taxon>
        <taxon>Batrachia</taxon>
        <taxon>Caudata</taxon>
        <taxon>Salamandroidea</taxon>
        <taxon>Salamandridae</taxon>
        <taxon>Pleurodelinae</taxon>
        <taxon>Pleurodeles</taxon>
    </lineage>
</organism>
<dbReference type="Proteomes" id="UP001066276">
    <property type="component" value="Chromosome 7"/>
</dbReference>
<evidence type="ECO:0000313" key="2">
    <source>
        <dbReference type="Proteomes" id="UP001066276"/>
    </source>
</evidence>
<protein>
    <submittedName>
        <fullName evidence="1">Uncharacterized protein</fullName>
    </submittedName>
</protein>
<evidence type="ECO:0000313" key="1">
    <source>
        <dbReference type="EMBL" id="KAJ1123949.1"/>
    </source>
</evidence>
<sequence length="223" mass="24111">MGLCGIILKPIVTRKPGSTVQKTFLAADLPADVPQSKMLMYVLLSVFLTMFVQTSSAAGCLCDPTQVSNYWTTHLNGINLAVAFNLEKITVPIHLIYFEVFSYSLKIEYIGTETTDGNITLSMSIIGNMELVNSGCSFGGDANATLTISTSEENGMCKLSLLTVKAQRVDQHHLTCLGLIIDEESNVGFGDIFDTYIVKVLEDAISPLLNPVQENNGCTVATS</sequence>
<name>A0AAV7PAT3_PLEWA</name>
<dbReference type="EMBL" id="JANPWB010000011">
    <property type="protein sequence ID" value="KAJ1123949.1"/>
    <property type="molecule type" value="Genomic_DNA"/>
</dbReference>
<keyword evidence="2" id="KW-1185">Reference proteome</keyword>
<proteinExistence type="predicted"/>
<comment type="caution">
    <text evidence="1">The sequence shown here is derived from an EMBL/GenBank/DDBJ whole genome shotgun (WGS) entry which is preliminary data.</text>
</comment>
<reference evidence="1" key="1">
    <citation type="journal article" date="2022" name="bioRxiv">
        <title>Sequencing and chromosome-scale assembly of the giantPleurodeles waltlgenome.</title>
        <authorList>
            <person name="Brown T."/>
            <person name="Elewa A."/>
            <person name="Iarovenko S."/>
            <person name="Subramanian E."/>
            <person name="Araus A.J."/>
            <person name="Petzold A."/>
            <person name="Susuki M."/>
            <person name="Suzuki K.-i.T."/>
            <person name="Hayashi T."/>
            <person name="Toyoda A."/>
            <person name="Oliveira C."/>
            <person name="Osipova E."/>
            <person name="Leigh N.D."/>
            <person name="Simon A."/>
            <person name="Yun M.H."/>
        </authorList>
    </citation>
    <scope>NUCLEOTIDE SEQUENCE</scope>
    <source>
        <strain evidence="1">20211129_DDA</strain>
        <tissue evidence="1">Liver</tissue>
    </source>
</reference>
<accession>A0AAV7PAT3</accession>